<dbReference type="Pfam" id="PF14103">
    <property type="entry name" value="DUF4276"/>
    <property type="match status" value="1"/>
</dbReference>
<dbReference type="OrthoDB" id="1491662at2"/>
<dbReference type="Proteomes" id="UP000199317">
    <property type="component" value="Unassembled WGS sequence"/>
</dbReference>
<name>A0A1H0SIF6_9BURK</name>
<dbReference type="RefSeq" id="WP_092834702.1">
    <property type="nucleotide sequence ID" value="NZ_CP028290.1"/>
</dbReference>
<accession>A0A1H0SIF6</accession>
<dbReference type="AlphaFoldDB" id="A0A1H0SIF6"/>
<organism evidence="1 2">
    <name type="scientific">Paracidovorax cattleyae</name>
    <dbReference type="NCBI Taxonomy" id="80868"/>
    <lineage>
        <taxon>Bacteria</taxon>
        <taxon>Pseudomonadati</taxon>
        <taxon>Pseudomonadota</taxon>
        <taxon>Betaproteobacteria</taxon>
        <taxon>Burkholderiales</taxon>
        <taxon>Comamonadaceae</taxon>
        <taxon>Paracidovorax</taxon>
    </lineage>
</organism>
<evidence type="ECO:0000313" key="2">
    <source>
        <dbReference type="Proteomes" id="UP000199317"/>
    </source>
</evidence>
<dbReference type="InterPro" id="IPR025455">
    <property type="entry name" value="DUF4276"/>
</dbReference>
<dbReference type="EMBL" id="FNJL01000012">
    <property type="protein sequence ID" value="SDP41497.1"/>
    <property type="molecule type" value="Genomic_DNA"/>
</dbReference>
<keyword evidence="2" id="KW-1185">Reference proteome</keyword>
<evidence type="ECO:0000313" key="1">
    <source>
        <dbReference type="EMBL" id="SDP41497.1"/>
    </source>
</evidence>
<sequence length="197" mass="22363">MISIASIVEGDSEVIALPILLRRLAGDLEPAVAVQPLPPIRVRRDRFIQREDEFRKQLLLAAAKSGEQGWILVVLDADDDCPAQLGQQLLARAQKYVPHRRISVVLANREFEAWFIAAASSLQGARGFAVEVDELVEAEIPRDAKGWMRRHMKGGVYREILDQPAFAARIDLQQAQDNSRSFRKLCKEWQTHIQMRQ</sequence>
<protein>
    <recommendedName>
        <fullName evidence="3">DUF4276 domain-containing protein</fullName>
    </recommendedName>
</protein>
<reference evidence="2" key="1">
    <citation type="submission" date="2016-10" db="EMBL/GenBank/DDBJ databases">
        <authorList>
            <person name="Varghese N."/>
            <person name="Submissions S."/>
        </authorList>
    </citation>
    <scope>NUCLEOTIDE SEQUENCE [LARGE SCALE GENOMIC DNA]</scope>
    <source>
        <strain evidence="2">DSM 17101</strain>
    </source>
</reference>
<gene>
    <name evidence="1" type="ORF">SAMN04489708_112107</name>
</gene>
<proteinExistence type="predicted"/>
<evidence type="ECO:0008006" key="3">
    <source>
        <dbReference type="Google" id="ProtNLM"/>
    </source>
</evidence>